<sequence length="509" mass="58540">MKICVLGNSHVGSLKNAWDELQRKYPNIEITFFAAPKNDLSGLSIRNQELVPTNKGLEKILHYTSGGKTKVNPKDFDLFLIYGLYFRVLKLDERFSDAVLIQACRDNYLQSLNYQVAAMVRQLSSRQIYIGHHPLKASESTVCSESKSISYNRVLGMTSTIPNISNLYFLPQPEITIENGWNTRIEYSKGSTRLEINVSRKNIEHPNSDLVHMNEKFGEIYLNAFLEKVSTEALISGNFFTCIGAQKAGTRWLHDNLDSHRDVWVPYIKELHYFDGIHIEANRNFLQKLIGNAKRRADSTVSMPDVERLWRKKYGNPAEIGDPWYVSLFEIANGAKAFGEVTPEYSMLPDEGFAHIARIAPQAKIIFIMRDPVGRVWSQIRFRATKKSDKGMLEPKRAIKFADSLPVVNRTTYDKTIERLEHFFPKEQILYLFYEDIARDGLSVLKNVCNFLQIEFDPVYFPKAGKRLNVSISADLPNTVRKHLKTKYAYLIDFVEDKFGRVPAEWRDS</sequence>
<dbReference type="STRING" id="1497020.DO97_04305"/>
<reference evidence="2 3" key="1">
    <citation type="journal article" date="2014" name="Mol. Ecol.">
        <title>Evolution of Synechococcus.</title>
        <authorList>
            <person name="Dvorak P."/>
            <person name="Casamatta D."/>
            <person name="Hasler P."/>
            <person name="Poulickova A."/>
            <person name="Ondrej V."/>
            <person name="Sanges R."/>
        </authorList>
    </citation>
    <scope>NUCLEOTIDE SEQUENCE [LARGE SCALE GENOMIC DNA]</scope>
    <source>
        <strain evidence="2 3">CAUP A 1101</strain>
    </source>
</reference>
<dbReference type="EMBL" id="JJML01000017">
    <property type="protein sequence ID" value="KGF72923.1"/>
    <property type="molecule type" value="Genomic_DNA"/>
</dbReference>
<protein>
    <recommendedName>
        <fullName evidence="4">Sulfotransferase domain-containing protein</fullName>
    </recommendedName>
</protein>
<dbReference type="SUPFAM" id="SSF52540">
    <property type="entry name" value="P-loop containing nucleoside triphosphate hydrolases"/>
    <property type="match status" value="1"/>
</dbReference>
<evidence type="ECO:0000313" key="3">
    <source>
        <dbReference type="Proteomes" id="UP000030170"/>
    </source>
</evidence>
<keyword evidence="3" id="KW-1185">Reference proteome</keyword>
<accession>A0A098TQ19</accession>
<dbReference type="AlphaFoldDB" id="A0A098TQ19"/>
<evidence type="ECO:0000313" key="2">
    <source>
        <dbReference type="EMBL" id="KGF72923.1"/>
    </source>
</evidence>
<organism evidence="2 3">
    <name type="scientific">Neosynechococcus sphagnicola sy1</name>
    <dbReference type="NCBI Taxonomy" id="1497020"/>
    <lineage>
        <taxon>Bacteria</taxon>
        <taxon>Bacillati</taxon>
        <taxon>Cyanobacteriota</taxon>
        <taxon>Cyanophyceae</taxon>
        <taxon>Neosynechococcales</taxon>
        <taxon>Neosynechococcaceae</taxon>
        <taxon>Neosynechococcus</taxon>
    </lineage>
</organism>
<gene>
    <name evidence="2" type="ORF">DO97_04305</name>
</gene>
<dbReference type="Proteomes" id="UP000030170">
    <property type="component" value="Unassembled WGS sequence"/>
</dbReference>
<dbReference type="PANTHER" id="PTHR10605:SF56">
    <property type="entry name" value="BIFUNCTIONAL HEPARAN SULFATE N-DEACETYLASE_N-SULFOTRANSFERASE"/>
    <property type="match status" value="1"/>
</dbReference>
<dbReference type="InterPro" id="IPR027417">
    <property type="entry name" value="P-loop_NTPase"/>
</dbReference>
<evidence type="ECO:0008006" key="4">
    <source>
        <dbReference type="Google" id="ProtNLM"/>
    </source>
</evidence>
<comment type="caution">
    <text evidence="2">The sequence shown here is derived from an EMBL/GenBank/DDBJ whole genome shotgun (WGS) entry which is preliminary data.</text>
</comment>
<dbReference type="PANTHER" id="PTHR10605">
    <property type="entry name" value="HEPARAN SULFATE SULFOTRANSFERASE"/>
    <property type="match status" value="1"/>
</dbReference>
<evidence type="ECO:0000256" key="1">
    <source>
        <dbReference type="ARBA" id="ARBA00022679"/>
    </source>
</evidence>
<name>A0A098TQ19_9CYAN</name>
<dbReference type="Pfam" id="PF13469">
    <property type="entry name" value="Sulfotransfer_3"/>
    <property type="match status" value="1"/>
</dbReference>
<dbReference type="InterPro" id="IPR037359">
    <property type="entry name" value="NST/OST"/>
</dbReference>
<proteinExistence type="predicted"/>
<keyword evidence="1" id="KW-0808">Transferase</keyword>
<dbReference type="Gene3D" id="3.40.50.300">
    <property type="entry name" value="P-loop containing nucleotide triphosphate hydrolases"/>
    <property type="match status" value="1"/>
</dbReference>
<dbReference type="GO" id="GO:0008146">
    <property type="term" value="F:sulfotransferase activity"/>
    <property type="evidence" value="ECO:0007669"/>
    <property type="project" value="InterPro"/>
</dbReference>